<dbReference type="GO" id="GO:0005886">
    <property type="term" value="C:plasma membrane"/>
    <property type="evidence" value="ECO:0007669"/>
    <property type="project" value="UniProtKB-SubCell"/>
</dbReference>
<evidence type="ECO:0000259" key="12">
    <source>
        <dbReference type="PROSITE" id="PS50111"/>
    </source>
</evidence>
<evidence type="ECO:0000256" key="4">
    <source>
        <dbReference type="ARBA" id="ARBA00022500"/>
    </source>
</evidence>
<keyword evidence="4" id="KW-0145">Chemotaxis</keyword>
<dbReference type="OrthoDB" id="6787429at2"/>
<protein>
    <submittedName>
        <fullName evidence="15">Methyl-accepting chemotaxis protein</fullName>
    </submittedName>
</protein>
<dbReference type="Proteomes" id="UP000189310">
    <property type="component" value="Unassembled WGS sequence"/>
</dbReference>
<name>A0A1G5MY77_9PSED</name>
<comment type="subcellular location">
    <subcellularLocation>
        <location evidence="1">Cell membrane</location>
        <topology evidence="1">Multi-pass membrane protein</topology>
    </subcellularLocation>
</comment>
<dbReference type="STRING" id="237610.BJP27_01445"/>
<dbReference type="Pfam" id="PF12729">
    <property type="entry name" value="4HB_MCP_1"/>
    <property type="match status" value="1"/>
</dbReference>
<sequence>MLRILAPFRRLSRRSWLRTLKTGPRMLCSFTFAAVLLAGLGSFSLWEMQQLRRQALSMEQDWLPSIAIADSLAINLGKLRNQASVVLLNAEDPGAVAMSRVTLEQLVNETDQLFRDYAPVVTDATEGDSIKALHDAYQPFVEGLREEVRLIEQQQIPAARVQLDTVVGLKGDLMDMQVQLLRELNKQGAAQAKEVANAQFVQARAIVWSVIGGAILLLLLLAWRLTRSVVQPLRQALDISGGIAAGDLRQNIQPEGRDEAAMLLLALERMQGNLREVLAHTGNASEQLASASTQVSAVMDDSCRNLEQQTTDIQHAANAVTQLNQAVQAVCEHATSTSAESQRCVDQAKQGQAQVKQTLAAITQLVGNVDDAANQADQLAAQSKGISKMLDVIRNVAEQTNLLALNAAIEAARAGEAGRGFAVVADEVRGLASRTGDSTREIEGLIGGMQQVSEKTVIALDQSRLQASHTRDQAQATWQVLEGITQAITAIGQRNDAIAAATEEQTATTAAVDRNLTLIRDAANQTAAGAQQTSASSQQLSALAADLHGALQRFVV</sequence>
<dbReference type="SMART" id="SM00304">
    <property type="entry name" value="HAMP"/>
    <property type="match status" value="1"/>
</dbReference>
<reference evidence="16" key="2">
    <citation type="submission" date="2016-10" db="EMBL/GenBank/DDBJ databases">
        <authorList>
            <person name="de Groot N.N."/>
        </authorList>
    </citation>
    <scope>NUCLEOTIDE SEQUENCE [LARGE SCALE GENOMIC DNA]</scope>
    <source>
        <strain evidence="16">DSM 15758</strain>
    </source>
</reference>
<proteinExistence type="inferred from homology"/>
<evidence type="ECO:0000256" key="7">
    <source>
        <dbReference type="ARBA" id="ARBA00023136"/>
    </source>
</evidence>
<evidence type="ECO:0000256" key="1">
    <source>
        <dbReference type="ARBA" id="ARBA00004651"/>
    </source>
</evidence>
<feature type="domain" description="HAMP" evidence="13">
    <location>
        <begin position="227"/>
        <end position="279"/>
    </location>
</feature>
<dbReference type="FunFam" id="1.10.287.950:FF:000001">
    <property type="entry name" value="Methyl-accepting chemotaxis sensory transducer"/>
    <property type="match status" value="1"/>
</dbReference>
<dbReference type="Pfam" id="PF00015">
    <property type="entry name" value="MCPsignal"/>
    <property type="match status" value="1"/>
</dbReference>
<dbReference type="PROSITE" id="PS50885">
    <property type="entry name" value="HAMP"/>
    <property type="match status" value="1"/>
</dbReference>
<dbReference type="GO" id="GO:0007165">
    <property type="term" value="P:signal transduction"/>
    <property type="evidence" value="ECO:0007669"/>
    <property type="project" value="UniProtKB-KW"/>
</dbReference>
<evidence type="ECO:0000313" key="17">
    <source>
        <dbReference type="Proteomes" id="UP000189310"/>
    </source>
</evidence>
<dbReference type="InterPro" id="IPR003660">
    <property type="entry name" value="HAMP_dom"/>
</dbReference>
<keyword evidence="7 11" id="KW-0472">Membrane</keyword>
<dbReference type="CDD" id="cd11386">
    <property type="entry name" value="MCP_signal"/>
    <property type="match status" value="1"/>
</dbReference>
<feature type="domain" description="Methyl-accepting transducer" evidence="12">
    <location>
        <begin position="284"/>
        <end position="520"/>
    </location>
</feature>
<evidence type="ECO:0000256" key="9">
    <source>
        <dbReference type="ARBA" id="ARBA00029447"/>
    </source>
</evidence>
<dbReference type="PANTHER" id="PTHR32089:SF120">
    <property type="entry name" value="METHYL-ACCEPTING CHEMOTAXIS PROTEIN TLPQ"/>
    <property type="match status" value="1"/>
</dbReference>
<feature type="transmembrane region" description="Helical" evidence="11">
    <location>
        <begin position="205"/>
        <end position="225"/>
    </location>
</feature>
<comment type="caution">
    <text evidence="15">The sequence shown here is derived from an EMBL/GenBank/DDBJ whole genome shotgun (WGS) entry which is preliminary data.</text>
</comment>
<evidence type="ECO:0000256" key="2">
    <source>
        <dbReference type="ARBA" id="ARBA00022475"/>
    </source>
</evidence>
<dbReference type="Gene3D" id="1.10.287.950">
    <property type="entry name" value="Methyl-accepting chemotaxis protein"/>
    <property type="match status" value="1"/>
</dbReference>
<evidence type="ECO:0000256" key="10">
    <source>
        <dbReference type="PROSITE-ProRule" id="PRU00284"/>
    </source>
</evidence>
<dbReference type="SMART" id="SM00283">
    <property type="entry name" value="MA"/>
    <property type="match status" value="1"/>
</dbReference>
<dbReference type="PROSITE" id="PS50111">
    <property type="entry name" value="CHEMOTAXIS_TRANSDUC_2"/>
    <property type="match status" value="1"/>
</dbReference>
<keyword evidence="8 10" id="KW-0807">Transducer</keyword>
<comment type="similarity">
    <text evidence="9">Belongs to the methyl-accepting chemotaxis (MCP) protein family.</text>
</comment>
<gene>
    <name evidence="14" type="ORF">BVL52_20220</name>
    <name evidence="15" type="ORF">SAMN05216279_103216</name>
</gene>
<dbReference type="PANTHER" id="PTHR32089">
    <property type="entry name" value="METHYL-ACCEPTING CHEMOTAXIS PROTEIN MCPB"/>
    <property type="match status" value="1"/>
</dbReference>
<dbReference type="InterPro" id="IPR004089">
    <property type="entry name" value="MCPsignal_dom"/>
</dbReference>
<keyword evidence="3" id="KW-0488">Methylation</keyword>
<dbReference type="AlphaFoldDB" id="A0A1G5MY77"/>
<dbReference type="EMBL" id="FMWB01000003">
    <property type="protein sequence ID" value="SCZ29400.1"/>
    <property type="molecule type" value="Genomic_DNA"/>
</dbReference>
<accession>A0A1G5MY77</accession>
<evidence type="ECO:0000256" key="6">
    <source>
        <dbReference type="ARBA" id="ARBA00022989"/>
    </source>
</evidence>
<dbReference type="SUPFAM" id="SSF58104">
    <property type="entry name" value="Methyl-accepting chemotaxis protein (MCP) signaling domain"/>
    <property type="match status" value="1"/>
</dbReference>
<evidence type="ECO:0000256" key="8">
    <source>
        <dbReference type="ARBA" id="ARBA00023224"/>
    </source>
</evidence>
<evidence type="ECO:0000313" key="14">
    <source>
        <dbReference type="EMBL" id="ONN70572.1"/>
    </source>
</evidence>
<evidence type="ECO:0000256" key="3">
    <source>
        <dbReference type="ARBA" id="ARBA00022481"/>
    </source>
</evidence>
<reference evidence="14 17" key="3">
    <citation type="submission" date="2017-01" db="EMBL/GenBank/DDBJ databases">
        <title>Pseudomonas psychrotolerans genome sequencing and assembly.</title>
        <authorList>
            <person name="Vyas B."/>
            <person name="Mayilraj S."/>
        </authorList>
    </citation>
    <scope>NUCLEOTIDE SEQUENCE [LARGE SCALE GENOMIC DNA]</scope>
    <source>
        <strain evidence="14 17">SDS18</strain>
    </source>
</reference>
<keyword evidence="5 11" id="KW-0812">Transmembrane</keyword>
<evidence type="ECO:0000256" key="11">
    <source>
        <dbReference type="SAM" id="Phobius"/>
    </source>
</evidence>
<keyword evidence="17" id="KW-1185">Reference proteome</keyword>
<evidence type="ECO:0000313" key="16">
    <source>
        <dbReference type="Proteomes" id="UP000183046"/>
    </source>
</evidence>
<organism evidence="15 16">
    <name type="scientific">Pseudomonas oryzihabitans</name>
    <dbReference type="NCBI Taxonomy" id="47885"/>
    <lineage>
        <taxon>Bacteria</taxon>
        <taxon>Pseudomonadati</taxon>
        <taxon>Pseudomonadota</taxon>
        <taxon>Gammaproteobacteria</taxon>
        <taxon>Pseudomonadales</taxon>
        <taxon>Pseudomonadaceae</taxon>
        <taxon>Pseudomonas</taxon>
    </lineage>
</organism>
<dbReference type="Pfam" id="PF00672">
    <property type="entry name" value="HAMP"/>
    <property type="match status" value="1"/>
</dbReference>
<keyword evidence="6 11" id="KW-1133">Transmembrane helix</keyword>
<dbReference type="GO" id="GO:0006935">
    <property type="term" value="P:chemotaxis"/>
    <property type="evidence" value="ECO:0007669"/>
    <property type="project" value="UniProtKB-KW"/>
</dbReference>
<dbReference type="EMBL" id="MTLN01000008">
    <property type="protein sequence ID" value="ONN70572.1"/>
    <property type="molecule type" value="Genomic_DNA"/>
</dbReference>
<dbReference type="Proteomes" id="UP000183046">
    <property type="component" value="Unassembled WGS sequence"/>
</dbReference>
<evidence type="ECO:0000259" key="13">
    <source>
        <dbReference type="PROSITE" id="PS50885"/>
    </source>
</evidence>
<dbReference type="eggNOG" id="COG0840">
    <property type="taxonomic scope" value="Bacteria"/>
</dbReference>
<evidence type="ECO:0000313" key="15">
    <source>
        <dbReference type="EMBL" id="SCZ29400.1"/>
    </source>
</evidence>
<keyword evidence="2" id="KW-1003">Cell membrane</keyword>
<dbReference type="CDD" id="cd06225">
    <property type="entry name" value="HAMP"/>
    <property type="match status" value="1"/>
</dbReference>
<reference evidence="15" key="1">
    <citation type="submission" date="2016-10" db="EMBL/GenBank/DDBJ databases">
        <authorList>
            <person name="Varghese N."/>
            <person name="Submissions S."/>
        </authorList>
    </citation>
    <scope>NUCLEOTIDE SEQUENCE</scope>
    <source>
        <strain evidence="15">DSM 15758</strain>
    </source>
</reference>
<evidence type="ECO:0000256" key="5">
    <source>
        <dbReference type="ARBA" id="ARBA00022692"/>
    </source>
</evidence>
<dbReference type="InterPro" id="IPR024478">
    <property type="entry name" value="HlyB_4HB_MCP"/>
</dbReference>